<accession>A0A1E1LXK8</accession>
<evidence type="ECO:0000256" key="8">
    <source>
        <dbReference type="SAM" id="MobiDB-lite"/>
    </source>
</evidence>
<dbReference type="PANTHER" id="PTHR22934:SF25">
    <property type="entry name" value="DEVELOPMENTAL REGULATORY PROTEIN WETA"/>
    <property type="match status" value="1"/>
</dbReference>
<evidence type="ECO:0000256" key="5">
    <source>
        <dbReference type="ARBA" id="ARBA00023159"/>
    </source>
</evidence>
<organism evidence="9 10">
    <name type="scientific">Rhynchosporium secalis</name>
    <name type="common">Barley scald fungus</name>
    <dbReference type="NCBI Taxonomy" id="38038"/>
    <lineage>
        <taxon>Eukaryota</taxon>
        <taxon>Fungi</taxon>
        <taxon>Dikarya</taxon>
        <taxon>Ascomycota</taxon>
        <taxon>Pezizomycotina</taxon>
        <taxon>Leotiomycetes</taxon>
        <taxon>Helotiales</taxon>
        <taxon>Ploettnerulaceae</taxon>
        <taxon>Rhynchosporium</taxon>
    </lineage>
</organism>
<keyword evidence="4" id="KW-0805">Transcription regulation</keyword>
<feature type="compositionally biased region" description="Low complexity" evidence="8">
    <location>
        <begin position="426"/>
        <end position="451"/>
    </location>
</feature>
<evidence type="ECO:0000256" key="1">
    <source>
        <dbReference type="ARBA" id="ARBA00008881"/>
    </source>
</evidence>
<name>A0A1E1LXK8_RHYSE</name>
<evidence type="ECO:0000256" key="6">
    <source>
        <dbReference type="ARBA" id="ARBA00023163"/>
    </source>
</evidence>
<feature type="region of interest" description="Disordered" evidence="8">
    <location>
        <begin position="396"/>
        <end position="522"/>
    </location>
</feature>
<evidence type="ECO:0000313" key="9">
    <source>
        <dbReference type="EMBL" id="CZT41593.1"/>
    </source>
</evidence>
<dbReference type="GO" id="GO:0048315">
    <property type="term" value="P:conidium formation"/>
    <property type="evidence" value="ECO:0007669"/>
    <property type="project" value="UniProtKB-KW"/>
</dbReference>
<evidence type="ECO:0000256" key="4">
    <source>
        <dbReference type="ARBA" id="ARBA00023015"/>
    </source>
</evidence>
<keyword evidence="3" id="KW-0749">Sporulation</keyword>
<evidence type="ECO:0000256" key="3">
    <source>
        <dbReference type="ARBA" id="ARBA00022969"/>
    </source>
</evidence>
<proteinExistence type="inferred from homology"/>
<gene>
    <name evidence="9" type="ORF">RSE6_01349</name>
</gene>
<dbReference type="AlphaFoldDB" id="A0A1E1LXK8"/>
<evidence type="ECO:0000256" key="7">
    <source>
        <dbReference type="ARBA" id="ARBA00023321"/>
    </source>
</evidence>
<dbReference type="InterPro" id="IPR040112">
    <property type="entry name" value="WetA"/>
</dbReference>
<dbReference type="Proteomes" id="UP000177625">
    <property type="component" value="Unassembled WGS sequence"/>
</dbReference>
<evidence type="ECO:0000313" key="10">
    <source>
        <dbReference type="Proteomes" id="UP000177625"/>
    </source>
</evidence>
<dbReference type="PANTHER" id="PTHR22934">
    <property type="entry name" value="PROTEIN ESC1/WETA-RELATED"/>
    <property type="match status" value="1"/>
</dbReference>
<protein>
    <recommendedName>
        <fullName evidence="2">Developmental regulatory protein wetA</fullName>
    </recommendedName>
</protein>
<sequence length="547" mass="60450">MSFSAVASYSVNKGPGMLMQGYEDVFDEFIAYNATDDEASEYPLPDSVFLRSSESSLGDVSQSSNGDENNYMAAHISCQGDSWAMKDSAVASQSAEHFYGSERAATSHSDLLSLGDIHLSPRISLPPSPAKPNQTLRRKNRIIESLSKTFQRGSATLDKSVLRSPIRKAQSNPAMMRTIHHKNSNLDLWGQRLDLEAAKFDFDFAQDDAALSPPSARMLRHTQSLDPQTGELINGHTYKHALTQHASRSTIYDTPLSTPTLGHYPSRQTSQKFSSDNALFPVTPQAHNSSSWSQLPGYPDFNNSENSTIYPEIEPPLWWNHASTAPMAQPSPNMIQRNALRSSINLASQFQNDLAYSNNDVVHDSSNRVNGLMIQMPDSPAQPSFVMDDSPMLAPQFYTSSSRPQLHHKTNQHNRQVSYHARSRQHQSQPQHTTPTRKSRSDFQSSDSESPSPQPAAFQVRKRKTPKSGKQSTPRTPTSGPADFVNYTPSDSRKILTGVAPSGSSKTKARREKEADDKRRKLGQAAMRAVRAAGGDVESLVEQGLFV</sequence>
<reference evidence="10" key="1">
    <citation type="submission" date="2016-03" db="EMBL/GenBank/DDBJ databases">
        <authorList>
            <person name="Guldener U."/>
        </authorList>
    </citation>
    <scope>NUCLEOTIDE SEQUENCE [LARGE SCALE GENOMIC DNA]</scope>
</reference>
<dbReference type="GO" id="GO:0030435">
    <property type="term" value="P:sporulation resulting in formation of a cellular spore"/>
    <property type="evidence" value="ECO:0007669"/>
    <property type="project" value="UniProtKB-KW"/>
</dbReference>
<keyword evidence="5" id="KW-0010">Activator</keyword>
<dbReference type="EMBL" id="FJVC01000036">
    <property type="protein sequence ID" value="CZT41593.1"/>
    <property type="molecule type" value="Genomic_DNA"/>
</dbReference>
<keyword evidence="10" id="KW-1185">Reference proteome</keyword>
<comment type="similarity">
    <text evidence="1">Belongs to the wetA family.</text>
</comment>
<keyword evidence="7" id="KW-0183">Conidiation</keyword>
<feature type="compositionally biased region" description="Polar residues" evidence="8">
    <location>
        <begin position="468"/>
        <end position="479"/>
    </location>
</feature>
<keyword evidence="6" id="KW-0804">Transcription</keyword>
<evidence type="ECO:0000256" key="2">
    <source>
        <dbReference type="ARBA" id="ARBA00015342"/>
    </source>
</evidence>